<evidence type="ECO:0000259" key="3">
    <source>
        <dbReference type="Pfam" id="PF13218"/>
    </source>
</evidence>
<dbReference type="HOGENOM" id="CLU_031278_0_0_9"/>
<evidence type="ECO:0000259" key="4">
    <source>
        <dbReference type="Pfam" id="PF22789"/>
    </source>
</evidence>
<dbReference type="EMBL" id="ACIP02000001">
    <property type="protein sequence ID" value="EEP28667.1"/>
    <property type="molecule type" value="Genomic_DNA"/>
</dbReference>
<dbReference type="InterPro" id="IPR025102">
    <property type="entry name" value="DUF4026_N"/>
</dbReference>
<organism evidence="5 6">
    <name type="scientific">Shuttleworthella satelles DSM 14600</name>
    <dbReference type="NCBI Taxonomy" id="626523"/>
    <lineage>
        <taxon>Bacteria</taxon>
        <taxon>Bacillati</taxon>
        <taxon>Bacillota</taxon>
        <taxon>Clostridia</taxon>
        <taxon>Lachnospirales</taxon>
        <taxon>Lachnospiraceae</taxon>
        <taxon>Shuttleworthella</taxon>
    </lineage>
</organism>
<dbReference type="Proteomes" id="UP000003494">
    <property type="component" value="Unassembled WGS sequence"/>
</dbReference>
<comment type="caution">
    <text evidence="5">The sequence shown here is derived from an EMBL/GenBank/DDBJ whole genome shotgun (WGS) entry which is preliminary data.</text>
</comment>
<dbReference type="Pfam" id="PF10077">
    <property type="entry name" value="DUF2314"/>
    <property type="match status" value="1"/>
</dbReference>
<dbReference type="eggNOG" id="COG0457">
    <property type="taxonomic scope" value="Bacteria"/>
</dbReference>
<feature type="compositionally biased region" description="Basic and acidic residues" evidence="1">
    <location>
        <begin position="14"/>
        <end position="28"/>
    </location>
</feature>
<evidence type="ECO:0000259" key="2">
    <source>
        <dbReference type="Pfam" id="PF10077"/>
    </source>
</evidence>
<reference evidence="5" key="1">
    <citation type="submission" date="2009-04" db="EMBL/GenBank/DDBJ databases">
        <authorList>
            <person name="Weinstock G."/>
            <person name="Sodergren E."/>
            <person name="Clifton S."/>
            <person name="Fulton L."/>
            <person name="Fulton B."/>
            <person name="Courtney L."/>
            <person name="Fronick C."/>
            <person name="Harrison M."/>
            <person name="Strong C."/>
            <person name="Farmer C."/>
            <person name="Delahaunty K."/>
            <person name="Markovic C."/>
            <person name="Hall O."/>
            <person name="Minx P."/>
            <person name="Tomlinson C."/>
            <person name="Mitreva M."/>
            <person name="Nelson J."/>
            <person name="Hou S."/>
            <person name="Wollam A."/>
            <person name="Pepin K.H."/>
            <person name="Johnson M."/>
            <person name="Bhonagiri V."/>
            <person name="Nash W.E."/>
            <person name="Warren W."/>
            <person name="Chinwalla A."/>
            <person name="Mardis E.R."/>
            <person name="Wilson R.K."/>
        </authorList>
    </citation>
    <scope>NUCLEOTIDE SEQUENCE [LARGE SCALE GENOMIC DNA]</scope>
    <source>
        <strain evidence="5">DSM 14600</strain>
    </source>
</reference>
<keyword evidence="6" id="KW-1185">Reference proteome</keyword>
<sequence>MGYFKKMVQGLSQKTKETDPERSAHSRQEAPLAYWEEYSYMSALLTEDDVLTALTEDIFANIEALEGIELKHRNLPGADGPGQALVSYQGLDFAVGFFPGDFSRDGLIRWQVQYFSEREKEEILKAGWVLTVFMKFAGDPQKAYHLQLKLVYAMAPAMIALFDESAERLLNRRWVELAAASRVLPSPDSLYTVQAVSDETEVWLHTHGLCRCGLHELEILGSNRDEYRTHGSLITNYACSLLDREKAGEVDDDHEEGGNKEVLEIGRFCDGESILVSSRKWTEGLRYYPETILGGLDDRRESHNSKTNIIFLYGSEEDRKEDRLRRPSEFTEKIENNPIFFVSNEETERMSSLARERFPYVVKMLREKQEERQDIVILLKLGLETVDSEGKPDQENREHIWFEALSMEGDCFRARLTQEPYNIPNLHEGDEGVYSLESVSDWRIHTEDHSIAPETAYLLDL</sequence>
<feature type="region of interest" description="Disordered" evidence="1">
    <location>
        <begin position="1"/>
        <end position="28"/>
    </location>
</feature>
<feature type="domain" description="DUF2314" evidence="2">
    <location>
        <begin position="354"/>
        <end position="449"/>
    </location>
</feature>
<evidence type="ECO:0000256" key="1">
    <source>
        <dbReference type="SAM" id="MobiDB-lite"/>
    </source>
</evidence>
<feature type="domain" description="DUF4026" evidence="4">
    <location>
        <begin position="193"/>
        <end position="311"/>
    </location>
</feature>
<evidence type="ECO:0000313" key="6">
    <source>
        <dbReference type="Proteomes" id="UP000003494"/>
    </source>
</evidence>
<dbReference type="InterPro" id="IPR018756">
    <property type="entry name" value="DUF2314"/>
</dbReference>
<protein>
    <submittedName>
        <fullName evidence="5">Uncharacterized protein</fullName>
    </submittedName>
</protein>
<evidence type="ECO:0000313" key="5">
    <source>
        <dbReference type="EMBL" id="EEP28667.1"/>
    </source>
</evidence>
<gene>
    <name evidence="5" type="ORF">GCWU000342_00007</name>
</gene>
<feature type="domain" description="DUF4026" evidence="3">
    <location>
        <begin position="39"/>
        <end position="185"/>
    </location>
</feature>
<name>C4GA87_9FIRM</name>
<dbReference type="AlphaFoldDB" id="C4GA87"/>
<proteinExistence type="predicted"/>
<dbReference type="RefSeq" id="WP_006905054.1">
    <property type="nucleotide sequence ID" value="NZ_GG665866.1"/>
</dbReference>
<dbReference type="Pfam" id="PF22789">
    <property type="entry name" value="DUF4026_C"/>
    <property type="match status" value="1"/>
</dbReference>
<accession>C4GA87</accession>
<dbReference type="Pfam" id="PF13218">
    <property type="entry name" value="DUF4026_N"/>
    <property type="match status" value="1"/>
</dbReference>
<dbReference type="InterPro" id="IPR053886">
    <property type="entry name" value="DUF4026_middle"/>
</dbReference>